<evidence type="ECO:0000259" key="3">
    <source>
        <dbReference type="PROSITE" id="PS51186"/>
    </source>
</evidence>
<gene>
    <name evidence="4" type="ORF">C6569_09175</name>
</gene>
<dbReference type="Pfam" id="PF00583">
    <property type="entry name" value="Acetyltransf_1"/>
    <property type="match status" value="1"/>
</dbReference>
<dbReference type="InterPro" id="IPR016181">
    <property type="entry name" value="Acyl_CoA_acyltransferase"/>
</dbReference>
<evidence type="ECO:0000313" key="4">
    <source>
        <dbReference type="EMBL" id="AVO47601.1"/>
    </source>
</evidence>
<dbReference type="PANTHER" id="PTHR43877">
    <property type="entry name" value="AMINOALKYLPHOSPHONATE N-ACETYLTRANSFERASE-RELATED-RELATED"/>
    <property type="match status" value="1"/>
</dbReference>
<dbReference type="InterPro" id="IPR050832">
    <property type="entry name" value="Bact_Acetyltransf"/>
</dbReference>
<evidence type="ECO:0000256" key="1">
    <source>
        <dbReference type="ARBA" id="ARBA00022679"/>
    </source>
</evidence>
<dbReference type="KEGG" id="phr:C6569_09175"/>
<dbReference type="CDD" id="cd04301">
    <property type="entry name" value="NAT_SF"/>
    <property type="match status" value="1"/>
</dbReference>
<dbReference type="GO" id="GO:0016747">
    <property type="term" value="F:acyltransferase activity, transferring groups other than amino-acyl groups"/>
    <property type="evidence" value="ECO:0007669"/>
    <property type="project" value="InterPro"/>
</dbReference>
<keyword evidence="5" id="KW-1185">Reference proteome</keyword>
<feature type="domain" description="N-acetyltransferase" evidence="3">
    <location>
        <begin position="1"/>
        <end position="112"/>
    </location>
</feature>
<evidence type="ECO:0000313" key="5">
    <source>
        <dbReference type="Proteomes" id="UP000237889"/>
    </source>
</evidence>
<dbReference type="OrthoDB" id="9796129at2"/>
<dbReference type="InterPro" id="IPR000182">
    <property type="entry name" value="GNAT_dom"/>
</dbReference>
<protein>
    <submittedName>
        <fullName evidence="4">GNAT family N-acetyltransferase</fullName>
    </submittedName>
</protein>
<sequence length="112" mass="12564">MPERLAAYLGSKDHIMVLALRDGEVVGQVAAVIHRHPDMPDELYIDNLGVTPALQRRGIGRRLMDAVFALGRARGCEEAWVATEFDNRPARALYTRLGPVEDEPVAFYLYEL</sequence>
<dbReference type="EMBL" id="CP027668">
    <property type="protein sequence ID" value="AVO47601.1"/>
    <property type="molecule type" value="Genomic_DNA"/>
</dbReference>
<reference evidence="4 5" key="1">
    <citation type="submission" date="2018-03" db="EMBL/GenBank/DDBJ databases">
        <title>Genome sequencing of Phreatobacter sp.</title>
        <authorList>
            <person name="Kim S.-J."/>
            <person name="Heo J."/>
            <person name="Kwon S.-W."/>
        </authorList>
    </citation>
    <scope>NUCLEOTIDE SEQUENCE [LARGE SCALE GENOMIC DNA]</scope>
    <source>
        <strain evidence="4 5">S-12</strain>
    </source>
</reference>
<keyword evidence="1 4" id="KW-0808">Transferase</keyword>
<organism evidence="4 5">
    <name type="scientific">Phreatobacter cathodiphilus</name>
    <dbReference type="NCBI Taxonomy" id="1868589"/>
    <lineage>
        <taxon>Bacteria</taxon>
        <taxon>Pseudomonadati</taxon>
        <taxon>Pseudomonadota</taxon>
        <taxon>Alphaproteobacteria</taxon>
        <taxon>Hyphomicrobiales</taxon>
        <taxon>Phreatobacteraceae</taxon>
        <taxon>Phreatobacter</taxon>
    </lineage>
</organism>
<dbReference type="SUPFAM" id="SSF55729">
    <property type="entry name" value="Acyl-CoA N-acyltransferases (Nat)"/>
    <property type="match status" value="1"/>
</dbReference>
<accession>A0A2S0NI41</accession>
<proteinExistence type="predicted"/>
<dbReference type="PROSITE" id="PS51186">
    <property type="entry name" value="GNAT"/>
    <property type="match status" value="1"/>
</dbReference>
<name>A0A2S0NI41_9HYPH</name>
<evidence type="ECO:0000256" key="2">
    <source>
        <dbReference type="ARBA" id="ARBA00023315"/>
    </source>
</evidence>
<keyword evidence="2" id="KW-0012">Acyltransferase</keyword>
<dbReference type="AlphaFoldDB" id="A0A2S0NI41"/>
<dbReference type="Proteomes" id="UP000237889">
    <property type="component" value="Chromosome"/>
</dbReference>
<dbReference type="Gene3D" id="3.40.630.30">
    <property type="match status" value="1"/>
</dbReference>